<dbReference type="Proteomes" id="UP000071065">
    <property type="component" value="Chromosome"/>
</dbReference>
<gene>
    <name evidence="3" type="ORF">EZMO1_0420</name>
</gene>
<dbReference type="InterPro" id="IPR050345">
    <property type="entry name" value="Aliph_Amidase/BUP"/>
</dbReference>
<dbReference type="PANTHER" id="PTHR43674:SF16">
    <property type="entry name" value="CARBON-NITROGEN FAMILY, PUTATIVE (AFU_ORTHOLOGUE AFUA_5G02350)-RELATED"/>
    <property type="match status" value="1"/>
</dbReference>
<accession>A0A142B7E6</accession>
<dbReference type="OrthoDB" id="9803803at2"/>
<dbReference type="Pfam" id="PF00795">
    <property type="entry name" value="CN_hydrolase"/>
    <property type="match status" value="1"/>
</dbReference>
<sequence>MQEVTIVSVQFNHRANDKFHNLNCIDAYAKQASEQGVDFLCFPEMCITAFRHLHNLKRRAIVRLAEQVPDGLACQHLQHLAQHYRINIGAGLIESDGDGKFYNTYILAMSDGRLERHRKSCTPGSEHMTTENGHHVFSTPVGCHTGILTCEEKSQAANVEATVQRGADIILVPHLNGKLIVLGAMLAKTSGTANTLEIAEFKVKL</sequence>
<dbReference type="InterPro" id="IPR003010">
    <property type="entry name" value="C-N_Hydrolase"/>
</dbReference>
<name>A0A142B7E6_9GAMM</name>
<dbReference type="PATRIC" id="fig|570277.3.peg.445"/>
<dbReference type="Gene3D" id="3.60.110.10">
    <property type="entry name" value="Carbon-nitrogen hydrolase"/>
    <property type="match status" value="1"/>
</dbReference>
<dbReference type="GO" id="GO:0016811">
    <property type="term" value="F:hydrolase activity, acting on carbon-nitrogen (but not peptide) bonds, in linear amides"/>
    <property type="evidence" value="ECO:0007669"/>
    <property type="project" value="TreeGrafter"/>
</dbReference>
<dbReference type="PANTHER" id="PTHR43674">
    <property type="entry name" value="NITRILASE C965.09-RELATED"/>
    <property type="match status" value="1"/>
</dbReference>
<evidence type="ECO:0000313" key="3">
    <source>
        <dbReference type="EMBL" id="AMO54672.1"/>
    </source>
</evidence>
<evidence type="ECO:0000259" key="2">
    <source>
        <dbReference type="PROSITE" id="PS50263"/>
    </source>
</evidence>
<proteinExistence type="predicted"/>
<evidence type="ECO:0000313" key="4">
    <source>
        <dbReference type="Proteomes" id="UP000071065"/>
    </source>
</evidence>
<dbReference type="RefSeq" id="WP_051790679.1">
    <property type="nucleotide sequence ID" value="NZ_CP013251.1"/>
</dbReference>
<dbReference type="KEGG" id="emp:EZMO1_0420"/>
<keyword evidence="1 3" id="KW-0378">Hydrolase</keyword>
<protein>
    <submittedName>
        <fullName evidence="3">Putative amidohydrolase</fullName>
    </submittedName>
</protein>
<evidence type="ECO:0000256" key="1">
    <source>
        <dbReference type="ARBA" id="ARBA00022801"/>
    </source>
</evidence>
<dbReference type="PROSITE" id="PS50263">
    <property type="entry name" value="CN_HYDROLASE"/>
    <property type="match status" value="1"/>
</dbReference>
<reference evidence="3 4" key="1">
    <citation type="journal article" date="2016" name="Front. Microbiol.">
        <title>Genomic Insight into the Host-Endosymbiont Relationship of Endozoicomonas montiporae CL-33(T) with its Coral Host.</title>
        <authorList>
            <person name="Ding J.-Y."/>
            <person name="Shiu J.-H."/>
            <person name="Chen W.-M."/>
            <person name="Chiang Y.-R."/>
            <person name="Tang S.-L."/>
        </authorList>
    </citation>
    <scope>NUCLEOTIDE SEQUENCE [LARGE SCALE GENOMIC DNA]</scope>
    <source>
        <strain evidence="3 4">CL-33</strain>
    </source>
</reference>
<dbReference type="AlphaFoldDB" id="A0A142B7E6"/>
<feature type="domain" description="CN hydrolase" evidence="2">
    <location>
        <begin position="4"/>
        <end position="205"/>
    </location>
</feature>
<dbReference type="InterPro" id="IPR036526">
    <property type="entry name" value="C-N_Hydrolase_sf"/>
</dbReference>
<dbReference type="STRING" id="570277.EZMO1_0420"/>
<organism evidence="3 4">
    <name type="scientific">Endozoicomonas montiporae CL-33</name>
    <dbReference type="NCBI Taxonomy" id="570277"/>
    <lineage>
        <taxon>Bacteria</taxon>
        <taxon>Pseudomonadati</taxon>
        <taxon>Pseudomonadota</taxon>
        <taxon>Gammaproteobacteria</taxon>
        <taxon>Oceanospirillales</taxon>
        <taxon>Endozoicomonadaceae</taxon>
        <taxon>Endozoicomonas</taxon>
    </lineage>
</organism>
<dbReference type="SUPFAM" id="SSF56317">
    <property type="entry name" value="Carbon-nitrogen hydrolase"/>
    <property type="match status" value="1"/>
</dbReference>
<dbReference type="EMBL" id="CP013251">
    <property type="protein sequence ID" value="AMO54672.1"/>
    <property type="molecule type" value="Genomic_DNA"/>
</dbReference>